<dbReference type="GO" id="GO:0003723">
    <property type="term" value="F:RNA binding"/>
    <property type="evidence" value="ECO:0007669"/>
    <property type="project" value="UniProtKB-UniRule"/>
</dbReference>
<accession>K8FIH5</accession>
<feature type="compositionally biased region" description="Low complexity" evidence="7">
    <location>
        <begin position="47"/>
        <end position="56"/>
    </location>
</feature>
<dbReference type="Proteomes" id="UP000198341">
    <property type="component" value="Chromosome 9"/>
</dbReference>
<dbReference type="InterPro" id="IPR004087">
    <property type="entry name" value="KH_dom"/>
</dbReference>
<keyword evidence="1 6" id="KW-0479">Metal-binding</keyword>
<evidence type="ECO:0000256" key="2">
    <source>
        <dbReference type="ARBA" id="ARBA00022737"/>
    </source>
</evidence>
<dbReference type="EMBL" id="FO082270">
    <property type="protein sequence ID" value="CCO66859.1"/>
    <property type="molecule type" value="Genomic_DNA"/>
</dbReference>
<feature type="compositionally biased region" description="Gly residues" evidence="7">
    <location>
        <begin position="413"/>
        <end position="428"/>
    </location>
</feature>
<evidence type="ECO:0000256" key="7">
    <source>
        <dbReference type="SAM" id="MobiDB-lite"/>
    </source>
</evidence>
<dbReference type="eggNOG" id="ENOG502S08V">
    <property type="taxonomic scope" value="Eukaryota"/>
</dbReference>
<dbReference type="SMART" id="SM00322">
    <property type="entry name" value="KH"/>
    <property type="match status" value="2"/>
</dbReference>
<dbReference type="SUPFAM" id="SSF90229">
    <property type="entry name" value="CCCH zinc finger"/>
    <property type="match status" value="1"/>
</dbReference>
<dbReference type="InterPro" id="IPR004088">
    <property type="entry name" value="KH_dom_type_1"/>
</dbReference>
<dbReference type="KEGG" id="bpg:Bathy09g03950"/>
<reference evidence="9 10" key="1">
    <citation type="submission" date="2011-10" db="EMBL/GenBank/DDBJ databases">
        <authorList>
            <person name="Genoscope - CEA"/>
        </authorList>
    </citation>
    <scope>NUCLEOTIDE SEQUENCE [LARGE SCALE GENOMIC DNA]</scope>
    <source>
        <strain evidence="9 10">RCC 1105</strain>
    </source>
</reference>
<evidence type="ECO:0000256" key="6">
    <source>
        <dbReference type="PROSITE-ProRule" id="PRU00723"/>
    </source>
</evidence>
<dbReference type="InterPro" id="IPR036612">
    <property type="entry name" value="KH_dom_type_1_sf"/>
</dbReference>
<dbReference type="PROSITE" id="PS50103">
    <property type="entry name" value="ZF_C3H1"/>
    <property type="match status" value="1"/>
</dbReference>
<feature type="zinc finger region" description="C3H1-type" evidence="6">
    <location>
        <begin position="441"/>
        <end position="468"/>
    </location>
</feature>
<evidence type="ECO:0000313" key="10">
    <source>
        <dbReference type="Proteomes" id="UP000198341"/>
    </source>
</evidence>
<dbReference type="Pfam" id="PF00013">
    <property type="entry name" value="KH_1"/>
    <property type="match status" value="2"/>
</dbReference>
<dbReference type="RefSeq" id="XP_007511299.1">
    <property type="nucleotide sequence ID" value="XM_007511237.1"/>
</dbReference>
<gene>
    <name evidence="9" type="ORF">Bathy09g03950</name>
</gene>
<organism evidence="9 10">
    <name type="scientific">Bathycoccus prasinos</name>
    <dbReference type="NCBI Taxonomy" id="41875"/>
    <lineage>
        <taxon>Eukaryota</taxon>
        <taxon>Viridiplantae</taxon>
        <taxon>Chlorophyta</taxon>
        <taxon>Mamiellophyceae</taxon>
        <taxon>Mamiellales</taxon>
        <taxon>Bathycoccaceae</taxon>
        <taxon>Bathycoccus</taxon>
    </lineage>
</organism>
<feature type="compositionally biased region" description="Acidic residues" evidence="7">
    <location>
        <begin position="1"/>
        <end position="13"/>
    </location>
</feature>
<dbReference type="Gene3D" id="4.10.1000.10">
    <property type="entry name" value="Zinc finger, CCCH-type"/>
    <property type="match status" value="1"/>
</dbReference>
<feature type="region of interest" description="Disordered" evidence="7">
    <location>
        <begin position="401"/>
        <end position="442"/>
    </location>
</feature>
<dbReference type="SMART" id="SM00356">
    <property type="entry name" value="ZnF_C3H1"/>
    <property type="match status" value="1"/>
</dbReference>
<evidence type="ECO:0000256" key="5">
    <source>
        <dbReference type="PROSITE-ProRule" id="PRU00117"/>
    </source>
</evidence>
<evidence type="ECO:0000256" key="1">
    <source>
        <dbReference type="ARBA" id="ARBA00022723"/>
    </source>
</evidence>
<dbReference type="Pfam" id="PF00642">
    <property type="entry name" value="zf-CCCH"/>
    <property type="match status" value="1"/>
</dbReference>
<dbReference type="CDD" id="cd00105">
    <property type="entry name" value="KH-I"/>
    <property type="match status" value="2"/>
</dbReference>
<dbReference type="Gene3D" id="3.30.1370.10">
    <property type="entry name" value="K Homology domain, type 1"/>
    <property type="match status" value="2"/>
</dbReference>
<feature type="domain" description="C3H1-type" evidence="8">
    <location>
        <begin position="441"/>
        <end position="468"/>
    </location>
</feature>
<dbReference type="PANTHER" id="PTHR10288">
    <property type="entry name" value="KH DOMAIN CONTAINING RNA BINDING PROTEIN"/>
    <property type="match status" value="1"/>
</dbReference>
<evidence type="ECO:0000256" key="3">
    <source>
        <dbReference type="ARBA" id="ARBA00022771"/>
    </source>
</evidence>
<evidence type="ECO:0000256" key="4">
    <source>
        <dbReference type="ARBA" id="ARBA00022833"/>
    </source>
</evidence>
<dbReference type="GeneID" id="19013902"/>
<name>K8FIH5_9CHLO</name>
<dbReference type="InterPro" id="IPR036855">
    <property type="entry name" value="Znf_CCCH_sf"/>
</dbReference>
<keyword evidence="5" id="KW-0694">RNA-binding</keyword>
<feature type="compositionally biased region" description="Gly residues" evidence="7">
    <location>
        <begin position="474"/>
        <end position="484"/>
    </location>
</feature>
<keyword evidence="3 6" id="KW-0863">Zinc-finger</keyword>
<feature type="region of interest" description="Disordered" evidence="7">
    <location>
        <begin position="472"/>
        <end position="533"/>
    </location>
</feature>
<protein>
    <recommendedName>
        <fullName evidence="8">C3H1-type domain-containing protein</fullName>
    </recommendedName>
</protein>
<dbReference type="GO" id="GO:0008270">
    <property type="term" value="F:zinc ion binding"/>
    <property type="evidence" value="ECO:0007669"/>
    <property type="project" value="UniProtKB-KW"/>
</dbReference>
<keyword evidence="10" id="KW-1185">Reference proteome</keyword>
<keyword evidence="4 6" id="KW-0862">Zinc</keyword>
<dbReference type="SUPFAM" id="SSF54791">
    <property type="entry name" value="Eukaryotic type KH-domain (KH-domain type I)"/>
    <property type="match status" value="2"/>
</dbReference>
<sequence length="533" mass="59070">MEEEMMIERDEEEEPKRRTRSPPPQTQTEEGAQKIPVLVGGEEDLENTNNTNTTATKNEEEDEIKDELEIGRNEAGFLIGERGATKRKVQKVSQTKIEIADSEINPETSIVTIRGTETNRAKARRYVAWVLRQPEGKIFCDLGDDVVRENVSVVDVPAEAMAFVVGAKGKTLRSVEEEYGTLMFFGHTEKDQPDSSEKLIICGDRENRRGAELKVMSSVETKVQGYFVDYEKNDPELKQPLMQPGDGLKDGFAYDQFPFTEEEFSYALGKFGRVRRKLAKASGCVMEYVGRVAIMSGNKEQRARCWDYTNWLMKQRRNNGTCSVDPNARNDCEICDVPGSIDLPRLQGNCHKVEEATGTFIFTTDFEKPVAEGQDKTLLICSHDSASRRKARRMVEDLIDGRRDVFQDNNRGGPRGRGGGGGNRGRGGQQQQQRGMRNDGGGAAEACRNFQMGRCTRGNQCKYSHDMSMAPMQMGGGSGANRGGRGYDDNHPRNNNNMNNNGGGRGGGSQIINRLSRGGNSGGGGNGNRGRPY</sequence>
<dbReference type="OrthoDB" id="5204190at2759"/>
<evidence type="ECO:0000313" key="9">
    <source>
        <dbReference type="EMBL" id="CCO66859.1"/>
    </source>
</evidence>
<dbReference type="InterPro" id="IPR000571">
    <property type="entry name" value="Znf_CCCH"/>
</dbReference>
<keyword evidence="2" id="KW-0677">Repeat</keyword>
<dbReference type="AlphaFoldDB" id="K8FIH5"/>
<feature type="region of interest" description="Disordered" evidence="7">
    <location>
        <begin position="1"/>
        <end position="64"/>
    </location>
</feature>
<feature type="compositionally biased region" description="Gly residues" evidence="7">
    <location>
        <begin position="519"/>
        <end position="533"/>
    </location>
</feature>
<evidence type="ECO:0000259" key="8">
    <source>
        <dbReference type="PROSITE" id="PS50103"/>
    </source>
</evidence>
<dbReference type="PROSITE" id="PS50084">
    <property type="entry name" value="KH_TYPE_1"/>
    <property type="match status" value="2"/>
</dbReference>
<proteinExistence type="predicted"/>